<proteinExistence type="predicted"/>
<evidence type="ECO:0000313" key="4">
    <source>
        <dbReference type="Proteomes" id="UP000051927"/>
    </source>
</evidence>
<feature type="domain" description="HTH cro/C1-type" evidence="2">
    <location>
        <begin position="1"/>
        <end position="55"/>
    </location>
</feature>
<dbReference type="Pfam" id="PF01381">
    <property type="entry name" value="HTH_3"/>
    <property type="match status" value="1"/>
</dbReference>
<dbReference type="PROSITE" id="PS50943">
    <property type="entry name" value="HTH_CROC1"/>
    <property type="match status" value="1"/>
</dbReference>
<dbReference type="Proteomes" id="UP000051927">
    <property type="component" value="Unassembled WGS sequence"/>
</dbReference>
<dbReference type="CDD" id="cd00093">
    <property type="entry name" value="HTH_XRE"/>
    <property type="match status" value="1"/>
</dbReference>
<dbReference type="InterPro" id="IPR001387">
    <property type="entry name" value="Cro/C1-type_HTH"/>
</dbReference>
<name>A0ABR5Q0F8_9ACTN</name>
<organism evidence="3 4">
    <name type="scientific">Lancefieldella rimae</name>
    <dbReference type="NCBI Taxonomy" id="1383"/>
    <lineage>
        <taxon>Bacteria</taxon>
        <taxon>Bacillati</taxon>
        <taxon>Actinomycetota</taxon>
        <taxon>Coriobacteriia</taxon>
        <taxon>Coriobacteriales</taxon>
        <taxon>Atopobiaceae</taxon>
        <taxon>Lancefieldella</taxon>
    </lineage>
</organism>
<dbReference type="SMART" id="SM00530">
    <property type="entry name" value="HTH_XRE"/>
    <property type="match status" value="1"/>
</dbReference>
<keyword evidence="1" id="KW-0238">DNA-binding</keyword>
<dbReference type="SUPFAM" id="SSF47413">
    <property type="entry name" value="lambda repressor-like DNA-binding domains"/>
    <property type="match status" value="1"/>
</dbReference>
<evidence type="ECO:0000313" key="3">
    <source>
        <dbReference type="EMBL" id="KRO02196.1"/>
    </source>
</evidence>
<gene>
    <name evidence="3" type="ORF">IV60_GL000618</name>
</gene>
<dbReference type="InterPro" id="IPR010982">
    <property type="entry name" value="Lambda_DNA-bd_dom_sf"/>
</dbReference>
<accession>A0ABR5Q0F8</accession>
<dbReference type="Gene3D" id="1.10.260.40">
    <property type="entry name" value="lambda repressor-like DNA-binding domains"/>
    <property type="match status" value="1"/>
</dbReference>
<sequence length="62" mass="7123">MKEYREAKGVKQSAVAAKLGISRQTYSFYEKNQEKMTFEQAKIVCDFLGTRVSDIFLPLDVD</sequence>
<protein>
    <recommendedName>
        <fullName evidence="2">HTH cro/C1-type domain-containing protein</fullName>
    </recommendedName>
</protein>
<comment type="caution">
    <text evidence="3">The sequence shown here is derived from an EMBL/GenBank/DDBJ whole genome shotgun (WGS) entry which is preliminary data.</text>
</comment>
<keyword evidence="4" id="KW-1185">Reference proteome</keyword>
<evidence type="ECO:0000256" key="1">
    <source>
        <dbReference type="ARBA" id="ARBA00023125"/>
    </source>
</evidence>
<reference evidence="3 4" key="1">
    <citation type="journal article" date="2015" name="Genome Announc.">
        <title>Expanding the biotechnology potential of lactobacilli through comparative genomics of 213 strains and associated genera.</title>
        <authorList>
            <person name="Sun Z."/>
            <person name="Harris H.M."/>
            <person name="McCann A."/>
            <person name="Guo C."/>
            <person name="Argimon S."/>
            <person name="Zhang W."/>
            <person name="Yang X."/>
            <person name="Jeffery I.B."/>
            <person name="Cooney J.C."/>
            <person name="Kagawa T.F."/>
            <person name="Liu W."/>
            <person name="Song Y."/>
            <person name="Salvetti E."/>
            <person name="Wrobel A."/>
            <person name="Rasinkangas P."/>
            <person name="Parkhill J."/>
            <person name="Rea M.C."/>
            <person name="O'Sullivan O."/>
            <person name="Ritari J."/>
            <person name="Douillard F.P."/>
            <person name="Paul Ross R."/>
            <person name="Yang R."/>
            <person name="Briner A.E."/>
            <person name="Felis G.E."/>
            <person name="de Vos W.M."/>
            <person name="Barrangou R."/>
            <person name="Klaenhammer T.R."/>
            <person name="Caufield P.W."/>
            <person name="Cui Y."/>
            <person name="Zhang H."/>
            <person name="O'Toole P.W."/>
        </authorList>
    </citation>
    <scope>NUCLEOTIDE SEQUENCE [LARGE SCALE GENOMIC DNA]</scope>
    <source>
        <strain evidence="3 4">DSM 7090</strain>
    </source>
</reference>
<dbReference type="PANTHER" id="PTHR46558">
    <property type="entry name" value="TRACRIPTIONAL REGULATORY PROTEIN-RELATED-RELATED"/>
    <property type="match status" value="1"/>
</dbReference>
<dbReference type="PANTHER" id="PTHR46558:SF4">
    <property type="entry name" value="DNA-BIDING PHAGE PROTEIN"/>
    <property type="match status" value="1"/>
</dbReference>
<evidence type="ECO:0000259" key="2">
    <source>
        <dbReference type="PROSITE" id="PS50943"/>
    </source>
</evidence>
<dbReference type="EMBL" id="JQCP01000002">
    <property type="protein sequence ID" value="KRO02196.1"/>
    <property type="molecule type" value="Genomic_DNA"/>
</dbReference>